<evidence type="ECO:0000256" key="5">
    <source>
        <dbReference type="ARBA" id="ARBA00022692"/>
    </source>
</evidence>
<dbReference type="Pfam" id="PF07714">
    <property type="entry name" value="PK_Tyr_Ser-Thr"/>
    <property type="match status" value="1"/>
</dbReference>
<feature type="disulfide bond" evidence="16">
    <location>
        <begin position="271"/>
        <end position="288"/>
    </location>
</feature>
<dbReference type="InterPro" id="IPR049883">
    <property type="entry name" value="NOTCH1_EGF-like"/>
</dbReference>
<evidence type="ECO:0000256" key="18">
    <source>
        <dbReference type="SAM" id="Phobius"/>
    </source>
</evidence>
<dbReference type="PANTHER" id="PTHR27005">
    <property type="entry name" value="WALL-ASSOCIATED RECEPTOR KINASE-LIKE 21"/>
    <property type="match status" value="1"/>
</dbReference>
<dbReference type="InterPro" id="IPR000152">
    <property type="entry name" value="EGF-type_Asp/Asn_hydroxyl_site"/>
</dbReference>
<evidence type="ECO:0000256" key="11">
    <source>
        <dbReference type="ARBA" id="ARBA00023136"/>
    </source>
</evidence>
<comment type="catalytic activity">
    <reaction evidence="14">
        <text>L-seryl-[protein] + ATP = O-phospho-L-seryl-[protein] + ADP + H(+)</text>
        <dbReference type="Rhea" id="RHEA:17989"/>
        <dbReference type="Rhea" id="RHEA-COMP:9863"/>
        <dbReference type="Rhea" id="RHEA-COMP:11604"/>
        <dbReference type="ChEBI" id="CHEBI:15378"/>
        <dbReference type="ChEBI" id="CHEBI:29999"/>
        <dbReference type="ChEBI" id="CHEBI:30616"/>
        <dbReference type="ChEBI" id="CHEBI:83421"/>
        <dbReference type="ChEBI" id="CHEBI:456216"/>
    </reaction>
</comment>
<keyword evidence="8 23" id="KW-0418">Kinase</keyword>
<dbReference type="SUPFAM" id="SSF56112">
    <property type="entry name" value="Protein kinase-like (PK-like)"/>
    <property type="match status" value="1"/>
</dbReference>
<dbReference type="PROSITE" id="PS50011">
    <property type="entry name" value="PROTEIN_KINASE_DOM"/>
    <property type="match status" value="1"/>
</dbReference>
<gene>
    <name evidence="23" type="primary">LOC110802512</name>
</gene>
<keyword evidence="23" id="KW-0675">Receptor</keyword>
<dbReference type="Gene3D" id="3.30.200.20">
    <property type="entry name" value="Phosphorylase Kinase, domain 1"/>
    <property type="match status" value="1"/>
</dbReference>
<keyword evidence="6 19" id="KW-0732">Signal</keyword>
<keyword evidence="5 18" id="KW-0812">Transmembrane</keyword>
<evidence type="ECO:0000256" key="7">
    <source>
        <dbReference type="ARBA" id="ARBA00022741"/>
    </source>
</evidence>
<dbReference type="SMART" id="SM00220">
    <property type="entry name" value="S_TKc"/>
    <property type="match status" value="1"/>
</dbReference>
<dbReference type="PROSITE" id="PS00108">
    <property type="entry name" value="PROTEIN_KINASE_ST"/>
    <property type="match status" value="1"/>
</dbReference>
<comment type="subcellular location">
    <subcellularLocation>
        <location evidence="1">Membrane</location>
        <topology evidence="1">Single-pass type I membrane protein</topology>
    </subcellularLocation>
</comment>
<dbReference type="AlphaFoldDB" id="A0A9R0K9N9"/>
<dbReference type="GO" id="GO:0007166">
    <property type="term" value="P:cell surface receptor signaling pathway"/>
    <property type="evidence" value="ECO:0000318"/>
    <property type="project" value="GO_Central"/>
</dbReference>
<evidence type="ECO:0000313" key="22">
    <source>
        <dbReference type="Proteomes" id="UP000813463"/>
    </source>
</evidence>
<evidence type="ECO:0000256" key="15">
    <source>
        <dbReference type="ARBA" id="ARBA00047951"/>
    </source>
</evidence>
<dbReference type="SMART" id="SM00181">
    <property type="entry name" value="EGF"/>
    <property type="match status" value="2"/>
</dbReference>
<dbReference type="Proteomes" id="UP000813463">
    <property type="component" value="Chromosome 3"/>
</dbReference>
<dbReference type="KEGG" id="soe:110802512"/>
<dbReference type="GO" id="GO:0030247">
    <property type="term" value="F:polysaccharide binding"/>
    <property type="evidence" value="ECO:0007669"/>
    <property type="project" value="InterPro"/>
</dbReference>
<evidence type="ECO:0000256" key="3">
    <source>
        <dbReference type="ARBA" id="ARBA00022536"/>
    </source>
</evidence>
<dbReference type="InterPro" id="IPR001245">
    <property type="entry name" value="Ser-Thr/Tyr_kinase_cat_dom"/>
</dbReference>
<evidence type="ECO:0000256" key="9">
    <source>
        <dbReference type="ARBA" id="ARBA00022840"/>
    </source>
</evidence>
<dbReference type="GO" id="GO:0005524">
    <property type="term" value="F:ATP binding"/>
    <property type="evidence" value="ECO:0007669"/>
    <property type="project" value="UniProtKB-UniRule"/>
</dbReference>
<dbReference type="InterPro" id="IPR013695">
    <property type="entry name" value="WAK"/>
</dbReference>
<comment type="catalytic activity">
    <reaction evidence="15">
        <text>L-threonyl-[protein] + ATP = O-phospho-L-threonyl-[protein] + ADP + H(+)</text>
        <dbReference type="Rhea" id="RHEA:46608"/>
        <dbReference type="Rhea" id="RHEA-COMP:11060"/>
        <dbReference type="Rhea" id="RHEA-COMP:11605"/>
        <dbReference type="ChEBI" id="CHEBI:15378"/>
        <dbReference type="ChEBI" id="CHEBI:30013"/>
        <dbReference type="ChEBI" id="CHEBI:30616"/>
        <dbReference type="ChEBI" id="CHEBI:61977"/>
        <dbReference type="ChEBI" id="CHEBI:456216"/>
    </reaction>
</comment>
<evidence type="ECO:0000259" key="20">
    <source>
        <dbReference type="PROSITE" id="PS50011"/>
    </source>
</evidence>
<feature type="domain" description="Protein kinase" evidence="20">
    <location>
        <begin position="430"/>
        <end position="713"/>
    </location>
</feature>
<evidence type="ECO:0000259" key="21">
    <source>
        <dbReference type="PROSITE" id="PS50026"/>
    </source>
</evidence>
<dbReference type="InterPro" id="IPR001881">
    <property type="entry name" value="EGF-like_Ca-bd_dom"/>
</dbReference>
<dbReference type="PROSITE" id="PS00010">
    <property type="entry name" value="ASX_HYDROXYL"/>
    <property type="match status" value="1"/>
</dbReference>
<keyword evidence="11 18" id="KW-0472">Membrane</keyword>
<accession>A0A9R0K9N9</accession>
<evidence type="ECO:0000256" key="17">
    <source>
        <dbReference type="PROSITE-ProRule" id="PRU10141"/>
    </source>
</evidence>
<evidence type="ECO:0000256" key="10">
    <source>
        <dbReference type="ARBA" id="ARBA00022989"/>
    </source>
</evidence>
<dbReference type="InterPro" id="IPR045274">
    <property type="entry name" value="WAK-like"/>
</dbReference>
<keyword evidence="10 18" id="KW-1133">Transmembrane helix</keyword>
<evidence type="ECO:0000256" key="8">
    <source>
        <dbReference type="ARBA" id="ARBA00022777"/>
    </source>
</evidence>
<keyword evidence="2" id="KW-0723">Serine/threonine-protein kinase</keyword>
<dbReference type="PANTHER" id="PTHR27005:SF283">
    <property type="entry name" value="OS02G0633066 PROTEIN"/>
    <property type="match status" value="1"/>
</dbReference>
<proteinExistence type="predicted"/>
<dbReference type="Pfam" id="PF07645">
    <property type="entry name" value="EGF_CA"/>
    <property type="match status" value="1"/>
</dbReference>
<dbReference type="Pfam" id="PF08488">
    <property type="entry name" value="WAK"/>
    <property type="match status" value="1"/>
</dbReference>
<comment type="caution">
    <text evidence="16">Lacks conserved residue(s) required for the propagation of feature annotation.</text>
</comment>
<name>A0A9R0K9N9_SPIOL</name>
<reference evidence="23" key="2">
    <citation type="submission" date="2025-08" db="UniProtKB">
        <authorList>
            <consortium name="RefSeq"/>
        </authorList>
    </citation>
    <scope>IDENTIFICATION</scope>
    <source>
        <tissue evidence="23">Leaf</tissue>
    </source>
</reference>
<dbReference type="InterPro" id="IPR000742">
    <property type="entry name" value="EGF"/>
</dbReference>
<keyword evidence="4" id="KW-0808">Transferase</keyword>
<evidence type="ECO:0000256" key="13">
    <source>
        <dbReference type="ARBA" id="ARBA00023180"/>
    </source>
</evidence>
<evidence type="ECO:0000256" key="16">
    <source>
        <dbReference type="PROSITE-ProRule" id="PRU00076"/>
    </source>
</evidence>
<dbReference type="CDD" id="cd00054">
    <property type="entry name" value="EGF_CA"/>
    <property type="match status" value="1"/>
</dbReference>
<feature type="domain" description="EGF-like" evidence="21">
    <location>
        <begin position="306"/>
        <end position="342"/>
    </location>
</feature>
<dbReference type="PROSITE" id="PS50026">
    <property type="entry name" value="EGF_3"/>
    <property type="match status" value="2"/>
</dbReference>
<keyword evidence="7 17" id="KW-0547">Nucleotide-binding</keyword>
<dbReference type="SUPFAM" id="SSF57196">
    <property type="entry name" value="EGF/Laminin"/>
    <property type="match status" value="1"/>
</dbReference>
<feature type="binding site" evidence="17">
    <location>
        <position position="459"/>
    </location>
    <ligand>
        <name>ATP</name>
        <dbReference type="ChEBI" id="CHEBI:30616"/>
    </ligand>
</feature>
<evidence type="ECO:0000313" key="23">
    <source>
        <dbReference type="RefSeq" id="XP_021863634.2"/>
    </source>
</evidence>
<dbReference type="InterPro" id="IPR008271">
    <property type="entry name" value="Ser/Thr_kinase_AS"/>
</dbReference>
<dbReference type="Gene3D" id="2.10.25.10">
    <property type="entry name" value="Laminin"/>
    <property type="match status" value="2"/>
</dbReference>
<keyword evidence="3 16" id="KW-0245">EGF-like domain</keyword>
<reference evidence="22" key="1">
    <citation type="journal article" date="2021" name="Nat. Commun.">
        <title>Genomic analyses provide insights into spinach domestication and the genetic basis of agronomic traits.</title>
        <authorList>
            <person name="Cai X."/>
            <person name="Sun X."/>
            <person name="Xu C."/>
            <person name="Sun H."/>
            <person name="Wang X."/>
            <person name="Ge C."/>
            <person name="Zhang Z."/>
            <person name="Wang Q."/>
            <person name="Fei Z."/>
            <person name="Jiao C."/>
            <person name="Wang Q."/>
        </authorList>
    </citation>
    <scope>NUCLEOTIDE SEQUENCE [LARGE SCALE GENOMIC DNA]</scope>
    <source>
        <strain evidence="22">cv. Varoflay</strain>
    </source>
</reference>
<sequence>MFSIQSPLTLIIFPWLGLSLVMTTLASNPIAKPGCPTKCGNVTIPYPFGIGRDGACSLSKGYNVNCNTSFTPPKPFLGTRSIVEIMDIFGNGQMRIKNFLATKCYQGGELVSQSTQSSLNMSWINLNGLPLVFSATANKFFVVGCDDYAVILGTRGRAFTTGCFSNCATPDQVINGSCSGIGCCQTSIPTGLKMFVTGVASPTNHTNVSDFNQCGHAFLAEQDKFTFKLADLSDLKFANRTKDRVPVMLDWFVGVNQTCVQAKRNLTSYACRKNSNCTDFVNGSGYRCTCLSGYHGNPYLSPGCTDIDECISPSNDCSHICTNTIGSYKCSCPKGHRGDGLNSGSKCTSNRSEFVMRVGLGVSFGFILLVIVVSWIYFSSRRKKLMKKKEKFFEKNGGVLMKQQLSQNGGAMELSKIFSTEELKVATNNYSEDRILGKGGYGTVYKGILKDGREVAIKKSKIADESQVEQFINEVIILTQINHRNVVKLLGCCLETEVPLLVYECISNGTLSEHLRKSKGITSLLTWANCIRIAAEAADALAYLHSAASTPIIHRDIKSANILLDESYTAKIADFGASRLIPIDQSQVTTLVQGTLGYLDPEYFHTSQLTEKSDVYSFGVLLAELLTKEEPLSFDRKLENRNLATYFVSSMKEDRLMEVLDPQLVREASEVQLVTVAKLVKKCLNLLGEDRPTMKEVALELEGLKKQNRHPWSEQNCQEETTGLTGQHDLYPVILCGLEGNNPSTEEFCGLDSADIDLVTELNQPR</sequence>
<evidence type="ECO:0000256" key="1">
    <source>
        <dbReference type="ARBA" id="ARBA00004479"/>
    </source>
</evidence>
<evidence type="ECO:0000256" key="2">
    <source>
        <dbReference type="ARBA" id="ARBA00022527"/>
    </source>
</evidence>
<dbReference type="Gene3D" id="1.10.510.10">
    <property type="entry name" value="Transferase(Phosphotransferase) domain 1"/>
    <property type="match status" value="1"/>
</dbReference>
<dbReference type="GO" id="GO:0005886">
    <property type="term" value="C:plasma membrane"/>
    <property type="evidence" value="ECO:0000318"/>
    <property type="project" value="GO_Central"/>
</dbReference>
<evidence type="ECO:0000256" key="14">
    <source>
        <dbReference type="ARBA" id="ARBA00047558"/>
    </source>
</evidence>
<dbReference type="GO" id="GO:0005509">
    <property type="term" value="F:calcium ion binding"/>
    <property type="evidence" value="ECO:0007669"/>
    <property type="project" value="InterPro"/>
</dbReference>
<dbReference type="InterPro" id="IPR011009">
    <property type="entry name" value="Kinase-like_dom_sf"/>
</dbReference>
<evidence type="ECO:0000256" key="6">
    <source>
        <dbReference type="ARBA" id="ARBA00022729"/>
    </source>
</evidence>
<dbReference type="CDD" id="cd14066">
    <property type="entry name" value="STKc_IRAK"/>
    <property type="match status" value="1"/>
</dbReference>
<dbReference type="GO" id="GO:0004674">
    <property type="term" value="F:protein serine/threonine kinase activity"/>
    <property type="evidence" value="ECO:0007669"/>
    <property type="project" value="UniProtKB-KW"/>
</dbReference>
<dbReference type="InterPro" id="IPR017441">
    <property type="entry name" value="Protein_kinase_ATP_BS"/>
</dbReference>
<dbReference type="GeneID" id="110802512"/>
<keyword evidence="12 16" id="KW-1015">Disulfide bond</keyword>
<dbReference type="PROSITE" id="PS00107">
    <property type="entry name" value="PROTEIN_KINASE_ATP"/>
    <property type="match status" value="1"/>
</dbReference>
<feature type="signal peptide" evidence="19">
    <location>
        <begin position="1"/>
        <end position="26"/>
    </location>
</feature>
<evidence type="ECO:0000256" key="4">
    <source>
        <dbReference type="ARBA" id="ARBA00022679"/>
    </source>
</evidence>
<dbReference type="InterPro" id="IPR000719">
    <property type="entry name" value="Prot_kinase_dom"/>
</dbReference>
<dbReference type="SMART" id="SM00179">
    <property type="entry name" value="EGF_CA"/>
    <property type="match status" value="1"/>
</dbReference>
<dbReference type="Pfam" id="PF13947">
    <property type="entry name" value="GUB_WAK_bind"/>
    <property type="match status" value="1"/>
</dbReference>
<protein>
    <submittedName>
        <fullName evidence="23">Wall-associated receptor kinase 5</fullName>
    </submittedName>
</protein>
<evidence type="ECO:0000256" key="12">
    <source>
        <dbReference type="ARBA" id="ARBA00023157"/>
    </source>
</evidence>
<dbReference type="InterPro" id="IPR018097">
    <property type="entry name" value="EGF_Ca-bd_CS"/>
</dbReference>
<feature type="domain" description="EGF-like" evidence="21">
    <location>
        <begin position="263"/>
        <end position="305"/>
    </location>
</feature>
<keyword evidence="13" id="KW-0325">Glycoprotein</keyword>
<keyword evidence="9 17" id="KW-0067">ATP-binding</keyword>
<dbReference type="RefSeq" id="XP_021863634.2">
    <property type="nucleotide sequence ID" value="XM_022007942.2"/>
</dbReference>
<feature type="transmembrane region" description="Helical" evidence="18">
    <location>
        <begin position="354"/>
        <end position="378"/>
    </location>
</feature>
<dbReference type="PROSITE" id="PS01187">
    <property type="entry name" value="EGF_CA"/>
    <property type="match status" value="1"/>
</dbReference>
<organism evidence="22 23">
    <name type="scientific">Spinacia oleracea</name>
    <name type="common">Spinach</name>
    <dbReference type="NCBI Taxonomy" id="3562"/>
    <lineage>
        <taxon>Eukaryota</taxon>
        <taxon>Viridiplantae</taxon>
        <taxon>Streptophyta</taxon>
        <taxon>Embryophyta</taxon>
        <taxon>Tracheophyta</taxon>
        <taxon>Spermatophyta</taxon>
        <taxon>Magnoliopsida</taxon>
        <taxon>eudicotyledons</taxon>
        <taxon>Gunneridae</taxon>
        <taxon>Pentapetalae</taxon>
        <taxon>Caryophyllales</taxon>
        <taxon>Chenopodiaceae</taxon>
        <taxon>Chenopodioideae</taxon>
        <taxon>Anserineae</taxon>
        <taxon>Spinacia</taxon>
    </lineage>
</organism>
<feature type="chain" id="PRO_5046454917" evidence="19">
    <location>
        <begin position="27"/>
        <end position="766"/>
    </location>
</feature>
<keyword evidence="22" id="KW-1185">Reference proteome</keyword>
<evidence type="ECO:0000256" key="19">
    <source>
        <dbReference type="SAM" id="SignalP"/>
    </source>
</evidence>
<dbReference type="InterPro" id="IPR025287">
    <property type="entry name" value="WAK_GUB"/>
</dbReference>